<dbReference type="Gene3D" id="1.20.5.170">
    <property type="match status" value="1"/>
</dbReference>
<comment type="caution">
    <text evidence="9">The sequence shown here is derived from an EMBL/GenBank/DDBJ whole genome shotgun (WGS) entry which is preliminary data.</text>
</comment>
<dbReference type="HAMAP" id="MF_00523">
    <property type="entry name" value="LpxD"/>
    <property type="match status" value="1"/>
</dbReference>
<comment type="pathway">
    <text evidence="7">Bacterial outer membrane biogenesis; LPS lipid A biosynthesis.</text>
</comment>
<dbReference type="Proteomes" id="UP000669605">
    <property type="component" value="Unassembled WGS sequence"/>
</dbReference>
<keyword evidence="1 7" id="KW-0444">Lipid biosynthesis</keyword>
<reference evidence="9 10" key="1">
    <citation type="journal article" date="2020" name="Curr. Microbiol.">
        <title>Tepidiphilus baoligensis sp. nov., a Novel Bacterium of the Family Hydrogenophilaceae Isolated from an Oil Reservoir.</title>
        <authorList>
            <person name="Zhang X."/>
            <person name="Wang G."/>
            <person name="Ma X."/>
            <person name="Yu J."/>
            <person name="You J."/>
            <person name="Xue Y."/>
            <person name="Ma Y."/>
        </authorList>
    </citation>
    <scope>NUCLEOTIDE SEQUENCE [LARGE SCALE GENOMIC DNA]</scope>
    <source>
        <strain evidence="9 10">B18-69</strain>
    </source>
</reference>
<dbReference type="Pfam" id="PF14602">
    <property type="entry name" value="Hexapep_2"/>
    <property type="match status" value="1"/>
</dbReference>
<keyword evidence="6 7" id="KW-0012">Acyltransferase</keyword>
<dbReference type="Gene3D" id="3.40.1390.10">
    <property type="entry name" value="MurE/MurF, N-terminal domain"/>
    <property type="match status" value="1"/>
</dbReference>
<comment type="catalytic activity">
    <reaction evidence="7">
        <text>a UDP-3-O-[(3R)-3-hydroxyacyl]-alpha-D-glucosamine + a (3R)-hydroxyacyl-[ACP] = a UDP-2-N,3-O-bis[(3R)-3-hydroxyacyl]-alpha-D-glucosamine + holo-[ACP] + H(+)</text>
        <dbReference type="Rhea" id="RHEA:53836"/>
        <dbReference type="Rhea" id="RHEA-COMP:9685"/>
        <dbReference type="Rhea" id="RHEA-COMP:9945"/>
        <dbReference type="ChEBI" id="CHEBI:15378"/>
        <dbReference type="ChEBI" id="CHEBI:64479"/>
        <dbReference type="ChEBI" id="CHEBI:78827"/>
        <dbReference type="ChEBI" id="CHEBI:137740"/>
        <dbReference type="ChEBI" id="CHEBI:137748"/>
        <dbReference type="EC" id="2.3.1.191"/>
    </reaction>
</comment>
<dbReference type="EC" id="2.3.1.191" evidence="7"/>
<dbReference type="Pfam" id="PF00132">
    <property type="entry name" value="Hexapep"/>
    <property type="match status" value="2"/>
</dbReference>
<name>A0ABX1QMN6_9PROT</name>
<evidence type="ECO:0000256" key="5">
    <source>
        <dbReference type="ARBA" id="ARBA00023098"/>
    </source>
</evidence>
<evidence type="ECO:0000313" key="10">
    <source>
        <dbReference type="Proteomes" id="UP000669605"/>
    </source>
</evidence>
<evidence type="ECO:0000259" key="8">
    <source>
        <dbReference type="Pfam" id="PF04613"/>
    </source>
</evidence>
<feature type="domain" description="UDP-3-O-[3-hydroxymyristoyl] glucosamine N-acyltransferase non-repeat region" evidence="8">
    <location>
        <begin position="21"/>
        <end position="89"/>
    </location>
</feature>
<dbReference type="PANTHER" id="PTHR43378">
    <property type="entry name" value="UDP-3-O-ACYLGLUCOSAMINE N-ACYLTRANSFERASE"/>
    <property type="match status" value="1"/>
</dbReference>
<keyword evidence="4 7" id="KW-0677">Repeat</keyword>
<protein>
    <recommendedName>
        <fullName evidence="7">UDP-3-O-acylglucosamine N-acyltransferase</fullName>
        <ecNumber evidence="7">2.3.1.191</ecNumber>
    </recommendedName>
</protein>
<comment type="function">
    <text evidence="7">Catalyzes the N-acylation of UDP-3-O-acylglucosamine using 3-hydroxyacyl-ACP as the acyl donor. Is involved in the biosynthesis of lipid A, a phosphorylated glycolipid that anchors the lipopolysaccharide to the outer membrane of the cell.</text>
</comment>
<keyword evidence="5 7" id="KW-0443">Lipid metabolism</keyword>
<evidence type="ECO:0000256" key="7">
    <source>
        <dbReference type="HAMAP-Rule" id="MF_00523"/>
    </source>
</evidence>
<evidence type="ECO:0000256" key="3">
    <source>
        <dbReference type="ARBA" id="ARBA00022679"/>
    </source>
</evidence>
<dbReference type="EMBL" id="JAAAUB010000004">
    <property type="protein sequence ID" value="NMH16330.1"/>
    <property type="molecule type" value="Genomic_DNA"/>
</dbReference>
<keyword evidence="3 7" id="KW-0808">Transferase</keyword>
<dbReference type="Pfam" id="PF04613">
    <property type="entry name" value="LpxD"/>
    <property type="match status" value="1"/>
</dbReference>
<evidence type="ECO:0000256" key="1">
    <source>
        <dbReference type="ARBA" id="ARBA00022516"/>
    </source>
</evidence>
<dbReference type="CDD" id="cd03352">
    <property type="entry name" value="LbH_LpxD"/>
    <property type="match status" value="1"/>
</dbReference>
<proteinExistence type="inferred from homology"/>
<keyword evidence="10" id="KW-1185">Reference proteome</keyword>
<accession>A0ABX1QMN6</accession>
<feature type="active site" description="Proton acceptor" evidence="7">
    <location>
        <position position="239"/>
    </location>
</feature>
<dbReference type="InterPro" id="IPR011004">
    <property type="entry name" value="Trimer_LpxA-like_sf"/>
</dbReference>
<evidence type="ECO:0000256" key="4">
    <source>
        <dbReference type="ARBA" id="ARBA00022737"/>
    </source>
</evidence>
<keyword evidence="2 7" id="KW-0441">Lipid A biosynthesis</keyword>
<dbReference type="Gene3D" id="2.160.10.10">
    <property type="entry name" value="Hexapeptide repeat proteins"/>
    <property type="match status" value="1"/>
</dbReference>
<dbReference type="NCBIfam" id="TIGR01853">
    <property type="entry name" value="lipid_A_lpxD"/>
    <property type="match status" value="1"/>
</dbReference>
<comment type="similarity">
    <text evidence="7">Belongs to the transferase hexapeptide repeat family. LpxD subfamily.</text>
</comment>
<dbReference type="PANTHER" id="PTHR43378:SF2">
    <property type="entry name" value="UDP-3-O-ACYLGLUCOSAMINE N-ACYLTRANSFERASE 1, MITOCHONDRIAL-RELATED"/>
    <property type="match status" value="1"/>
</dbReference>
<dbReference type="InterPro" id="IPR001451">
    <property type="entry name" value="Hexapep"/>
</dbReference>
<evidence type="ECO:0000313" key="9">
    <source>
        <dbReference type="EMBL" id="NMH16330.1"/>
    </source>
</evidence>
<organism evidence="9 10">
    <name type="scientific">Tepidiphilus baoligensis</name>
    <dbReference type="NCBI Taxonomy" id="2698687"/>
    <lineage>
        <taxon>Bacteria</taxon>
        <taxon>Pseudomonadati</taxon>
        <taxon>Pseudomonadota</taxon>
        <taxon>Hydrogenophilia</taxon>
        <taxon>Hydrogenophilales</taxon>
        <taxon>Hydrogenophilaceae</taxon>
        <taxon>Tepidiphilus</taxon>
    </lineage>
</organism>
<comment type="subunit">
    <text evidence="7">Homotrimer.</text>
</comment>
<gene>
    <name evidence="7 9" type="primary">lpxD</name>
    <name evidence="9" type="ORF">GV368_04255</name>
</gene>
<dbReference type="SUPFAM" id="SSF51161">
    <property type="entry name" value="Trimeric LpxA-like enzymes"/>
    <property type="match status" value="1"/>
</dbReference>
<evidence type="ECO:0000256" key="6">
    <source>
        <dbReference type="ARBA" id="ARBA00023315"/>
    </source>
</evidence>
<dbReference type="NCBIfam" id="NF002060">
    <property type="entry name" value="PRK00892.1"/>
    <property type="match status" value="1"/>
</dbReference>
<evidence type="ECO:0000256" key="2">
    <source>
        <dbReference type="ARBA" id="ARBA00022556"/>
    </source>
</evidence>
<dbReference type="InterPro" id="IPR007691">
    <property type="entry name" value="LpxD"/>
</dbReference>
<sequence length="344" mass="36401">MVTLGDLATRFGVEIRGDPSIELRRVASLESARPGDLTFVAQPKYLARLPQCRASAVIVSPKFADRAPSHLALVLAADPYLLYAKAAQWLHPEPEVVPGVHPSAVVLGEVDPSCTIGPNAVVEAGARIGARTVIGAGSVIGANSSVGSDCRIAANVTIYPGCVIGARVRIHSGAVIGADGFGFAWDGEEERWVKIPQIGRVLIGDDVEIGANTSIDRGALEDTVIEDGVILDNQIQIGHNCHVGAYTAMAGCVGVGGSTRIGRRCRLGGQVGIAGHVEICDDVTIMAGSGVMKSITKPGVYGAGIPLQPYEEWRRNFAYLRHLDAMAERIRRLEKRLAELADED</sequence>
<dbReference type="GO" id="GO:0103118">
    <property type="term" value="F:UDP-3-O-[(3R)-3-hydroxyacyl]-glucosamine N-acyltransferase activity"/>
    <property type="evidence" value="ECO:0007669"/>
    <property type="project" value="UniProtKB-EC"/>
</dbReference>
<dbReference type="InterPro" id="IPR020573">
    <property type="entry name" value="UDP_GlcNAc_AcTrfase_non-rep"/>
</dbReference>